<dbReference type="Proteomes" id="UP001189429">
    <property type="component" value="Unassembled WGS sequence"/>
</dbReference>
<dbReference type="EMBL" id="CAUYUJ010001036">
    <property type="protein sequence ID" value="CAK0793846.1"/>
    <property type="molecule type" value="Genomic_DNA"/>
</dbReference>
<protein>
    <recommendedName>
        <fullName evidence="6">Pentacotripeptide-repeat region of PRORP domain-containing protein</fullName>
    </recommendedName>
</protein>
<accession>A0ABN9PLB8</accession>
<dbReference type="InterPro" id="IPR011990">
    <property type="entry name" value="TPR-like_helical_dom_sf"/>
</dbReference>
<dbReference type="InterPro" id="IPR002885">
    <property type="entry name" value="PPR_rpt"/>
</dbReference>
<reference evidence="4" key="1">
    <citation type="submission" date="2023-10" db="EMBL/GenBank/DDBJ databases">
        <authorList>
            <person name="Chen Y."/>
            <person name="Shah S."/>
            <person name="Dougan E. K."/>
            <person name="Thang M."/>
            <person name="Chan C."/>
        </authorList>
    </citation>
    <scope>NUCLEOTIDE SEQUENCE [LARGE SCALE GENOMIC DNA]</scope>
</reference>
<dbReference type="NCBIfam" id="TIGR00756">
    <property type="entry name" value="PPR"/>
    <property type="match status" value="1"/>
</dbReference>
<organism evidence="4 5">
    <name type="scientific">Prorocentrum cordatum</name>
    <dbReference type="NCBI Taxonomy" id="2364126"/>
    <lineage>
        <taxon>Eukaryota</taxon>
        <taxon>Sar</taxon>
        <taxon>Alveolata</taxon>
        <taxon>Dinophyceae</taxon>
        <taxon>Prorocentrales</taxon>
        <taxon>Prorocentraceae</taxon>
        <taxon>Prorocentrum</taxon>
    </lineage>
</organism>
<feature type="compositionally biased region" description="Basic and acidic residues" evidence="3">
    <location>
        <begin position="16"/>
        <end position="26"/>
    </location>
</feature>
<feature type="repeat" description="PPR" evidence="2">
    <location>
        <begin position="128"/>
        <end position="162"/>
    </location>
</feature>
<evidence type="ECO:0000313" key="5">
    <source>
        <dbReference type="Proteomes" id="UP001189429"/>
    </source>
</evidence>
<proteinExistence type="predicted"/>
<name>A0ABN9PLB8_9DINO</name>
<evidence type="ECO:0000256" key="1">
    <source>
        <dbReference type="ARBA" id="ARBA00022737"/>
    </source>
</evidence>
<evidence type="ECO:0008006" key="6">
    <source>
        <dbReference type="Google" id="ProtNLM"/>
    </source>
</evidence>
<dbReference type="Pfam" id="PF01535">
    <property type="entry name" value="PPR"/>
    <property type="match status" value="2"/>
</dbReference>
<dbReference type="Gene3D" id="1.25.40.10">
    <property type="entry name" value="Tetratricopeptide repeat domain"/>
    <property type="match status" value="1"/>
</dbReference>
<comment type="caution">
    <text evidence="4">The sequence shown here is derived from an EMBL/GenBank/DDBJ whole genome shotgun (WGS) entry which is preliminary data.</text>
</comment>
<dbReference type="PROSITE" id="PS51375">
    <property type="entry name" value="PPR"/>
    <property type="match status" value="1"/>
</dbReference>
<evidence type="ECO:0000313" key="4">
    <source>
        <dbReference type="EMBL" id="CAK0793846.1"/>
    </source>
</evidence>
<keyword evidence="5" id="KW-1185">Reference proteome</keyword>
<evidence type="ECO:0000256" key="2">
    <source>
        <dbReference type="PROSITE-ProRule" id="PRU00708"/>
    </source>
</evidence>
<feature type="region of interest" description="Disordered" evidence="3">
    <location>
        <begin position="1"/>
        <end position="26"/>
    </location>
</feature>
<sequence>MKWFQAHPMPQEIPEMPEHLPGEVDKPTRRENLIRAKLNGGMKPSPLEFDKIIQVFAQRARLSAQWAPVQRREFIRRAKRWASEMVLQDMSPSDKSVKLILLGCEATGDTSGAQWWFGWMERYGRKLGRLHYNAVLGTFGVQGQPYEARQFMGRMREAGFKPDYRGYAAVIDAWEKAGNRRAMLQTILEMQEAEKAGELGEPLKATDQQRPYLALASSYAKVGDASRAISVLKVLQEKQVPMDHEVHRVRIEAHLRTPEARRSAEDIREALRSFLDSQRGSSRKPEISKTMSDELSTALGQAYGDVLREFGLEEGDVVPELPSSQTIMLWRRKTLINAMEQHRGGAGAMRPRSGEERFFRDRINARKGPKFGEHAGGYRIPDTRGAAFQGIKEWMTIPKPVKYG</sequence>
<evidence type="ECO:0000256" key="3">
    <source>
        <dbReference type="SAM" id="MobiDB-lite"/>
    </source>
</evidence>
<keyword evidence="1" id="KW-0677">Repeat</keyword>
<gene>
    <name evidence="4" type="ORF">PCOR1329_LOCUS4001</name>
</gene>
<dbReference type="PANTHER" id="PTHR47447:SF28">
    <property type="entry name" value="PENTACOTRIPEPTIDE-REPEAT REGION OF PRORP DOMAIN-CONTAINING PROTEIN"/>
    <property type="match status" value="1"/>
</dbReference>
<dbReference type="PANTHER" id="PTHR47447">
    <property type="entry name" value="OS03G0856100 PROTEIN"/>
    <property type="match status" value="1"/>
</dbReference>